<dbReference type="InterPro" id="IPR002639">
    <property type="entry name" value="UreF"/>
</dbReference>
<comment type="caution">
    <text evidence="4">The sequence shown here is derived from an EMBL/GenBank/DDBJ whole genome shotgun (WGS) entry which is preliminary data.</text>
</comment>
<dbReference type="Gene3D" id="1.10.4190.10">
    <property type="entry name" value="Urease accessory protein UreF"/>
    <property type="match status" value="1"/>
</dbReference>
<comment type="similarity">
    <text evidence="3">Belongs to the UreF family.</text>
</comment>
<dbReference type="Proteomes" id="UP000482578">
    <property type="component" value="Unassembled WGS sequence"/>
</dbReference>
<proteinExistence type="inferred from homology"/>
<evidence type="ECO:0000313" key="4">
    <source>
        <dbReference type="EMBL" id="NDV11797.1"/>
    </source>
</evidence>
<evidence type="ECO:0000256" key="3">
    <source>
        <dbReference type="HAMAP-Rule" id="MF_01385"/>
    </source>
</evidence>
<evidence type="ECO:0000256" key="1">
    <source>
        <dbReference type="ARBA" id="ARBA00022988"/>
    </source>
</evidence>
<evidence type="ECO:0000256" key="2">
    <source>
        <dbReference type="ARBA" id="ARBA00023186"/>
    </source>
</evidence>
<dbReference type="PANTHER" id="PTHR33620:SF1">
    <property type="entry name" value="UREASE ACCESSORY PROTEIN F"/>
    <property type="match status" value="1"/>
</dbReference>
<comment type="function">
    <text evidence="3">Required for maturation of urease via the functional incorporation of the urease nickel metallocenter.</text>
</comment>
<dbReference type="Pfam" id="PF01730">
    <property type="entry name" value="UreF"/>
    <property type="match status" value="1"/>
</dbReference>
<keyword evidence="2 3" id="KW-0143">Chaperone</keyword>
<dbReference type="GO" id="GO:0016151">
    <property type="term" value="F:nickel cation binding"/>
    <property type="evidence" value="ECO:0007669"/>
    <property type="project" value="UniProtKB-UniRule"/>
</dbReference>
<keyword evidence="5" id="KW-1185">Reference proteome</keyword>
<keyword evidence="3" id="KW-0963">Cytoplasm</keyword>
<reference evidence="4 5" key="1">
    <citation type="submission" date="2020-02" db="EMBL/GenBank/DDBJ databases">
        <authorList>
            <person name="Yang Z."/>
        </authorList>
    </citation>
    <scope>NUCLEOTIDE SEQUENCE [LARGE SCALE GENOMIC DNA]</scope>
    <source>
        <strain evidence="4 5">HX-7-9</strain>
    </source>
</reference>
<dbReference type="EMBL" id="JAAGAA010000002">
    <property type="protein sequence ID" value="NDV11797.1"/>
    <property type="molecule type" value="Genomic_DNA"/>
</dbReference>
<accession>A0A6B2KPM4</accession>
<keyword evidence="1 3" id="KW-0996">Nickel insertion</keyword>
<dbReference type="HAMAP" id="MF_01385">
    <property type="entry name" value="UreF"/>
    <property type="match status" value="1"/>
</dbReference>
<sequence>MTMTRRNATGSLTELMRVLQFGDSTLPVGAFAFSNALESALQTGIVHDVTTLEGFVLAATRQAASLDGVALLHAHRAACEGSLEGVLLADHALLSRRVGEEQRLMTTRMGKKLAELGAKLPDAGMVPTWLDEIRQGRTPGCYAIAHALMFADRRLPEEDAFTVHQYGVASMMLGAALRMMKIDHYDTQQLLYRVNGTANDAYQHSRQLSLDEMSGFAPVFDVLVAHHVGAHVRMFMN</sequence>
<dbReference type="InterPro" id="IPR038277">
    <property type="entry name" value="UreF_sf"/>
</dbReference>
<gene>
    <name evidence="3" type="primary">ureF</name>
    <name evidence="4" type="ORF">GZH52_03160</name>
</gene>
<dbReference type="GO" id="GO:0005737">
    <property type="term" value="C:cytoplasm"/>
    <property type="evidence" value="ECO:0007669"/>
    <property type="project" value="UniProtKB-SubCell"/>
</dbReference>
<protein>
    <recommendedName>
        <fullName evidence="3">Urease accessory protein UreF</fullName>
    </recommendedName>
</protein>
<dbReference type="PANTHER" id="PTHR33620">
    <property type="entry name" value="UREASE ACCESSORY PROTEIN F"/>
    <property type="match status" value="1"/>
</dbReference>
<comment type="subcellular location">
    <subcellularLocation>
        <location evidence="3">Cytoplasm</location>
    </subcellularLocation>
</comment>
<name>A0A6B2KPM4_9NEIS</name>
<organism evidence="4 5">
    <name type="scientific">Crenobacter caeni</name>
    <dbReference type="NCBI Taxonomy" id="2705474"/>
    <lineage>
        <taxon>Bacteria</taxon>
        <taxon>Pseudomonadati</taxon>
        <taxon>Pseudomonadota</taxon>
        <taxon>Betaproteobacteria</taxon>
        <taxon>Neisseriales</taxon>
        <taxon>Neisseriaceae</taxon>
        <taxon>Crenobacter</taxon>
    </lineage>
</organism>
<dbReference type="PIRSF" id="PIRSF009467">
    <property type="entry name" value="Ureas_acces_UreF"/>
    <property type="match status" value="1"/>
</dbReference>
<evidence type="ECO:0000313" key="5">
    <source>
        <dbReference type="Proteomes" id="UP000482578"/>
    </source>
</evidence>
<dbReference type="AlphaFoldDB" id="A0A6B2KPM4"/>
<comment type="subunit">
    <text evidence="3">UreD, UreF and UreG form a complex that acts as a GTP-hydrolysis-dependent molecular chaperone, activating the urease apoprotein by helping to assemble the nickel containing metallocenter of UreC. The UreE protein probably delivers the nickel.</text>
</comment>